<comment type="similarity">
    <text evidence="2">Belongs to the tropomyosin family.</text>
</comment>
<protein>
    <submittedName>
        <fullName evidence="6 7">Uncharacterized protein</fullName>
    </submittedName>
</protein>
<dbReference type="GeneID" id="20201746"/>
<comment type="function">
    <text evidence="1">Tropomyosin, in association with the troponin complex, plays a central role in the calcium dependent regulation of muscle contraction.</text>
</comment>
<name>T1EYU6_HELRO</name>
<dbReference type="Gene3D" id="1.20.5.170">
    <property type="match status" value="1"/>
</dbReference>
<evidence type="ECO:0000256" key="3">
    <source>
        <dbReference type="ARBA" id="ARBA00022737"/>
    </source>
</evidence>
<reference evidence="8" key="1">
    <citation type="submission" date="2012-12" db="EMBL/GenBank/DDBJ databases">
        <authorList>
            <person name="Hellsten U."/>
            <person name="Grimwood J."/>
            <person name="Chapman J.A."/>
            <person name="Shapiro H."/>
            <person name="Aerts A."/>
            <person name="Otillar R.P."/>
            <person name="Terry A.Y."/>
            <person name="Boore J.L."/>
            <person name="Simakov O."/>
            <person name="Marletaz F."/>
            <person name="Cho S.-J."/>
            <person name="Edsinger-Gonzales E."/>
            <person name="Havlak P."/>
            <person name="Kuo D.-H."/>
            <person name="Larsson T."/>
            <person name="Lv J."/>
            <person name="Arendt D."/>
            <person name="Savage R."/>
            <person name="Osoegawa K."/>
            <person name="de Jong P."/>
            <person name="Lindberg D.R."/>
            <person name="Seaver E.C."/>
            <person name="Weisblat D.A."/>
            <person name="Putnam N.H."/>
            <person name="Grigoriev I.V."/>
            <person name="Rokhsar D.S."/>
        </authorList>
    </citation>
    <scope>NUCLEOTIDE SEQUENCE</scope>
</reference>
<dbReference type="RefSeq" id="XP_009010384.1">
    <property type="nucleotide sequence ID" value="XM_009012136.1"/>
</dbReference>
<dbReference type="PANTHER" id="PTHR19269">
    <property type="entry name" value="TROPOMYOSIN"/>
    <property type="match status" value="1"/>
</dbReference>
<organism evidence="7 8">
    <name type="scientific">Helobdella robusta</name>
    <name type="common">Californian leech</name>
    <dbReference type="NCBI Taxonomy" id="6412"/>
    <lineage>
        <taxon>Eukaryota</taxon>
        <taxon>Metazoa</taxon>
        <taxon>Spiralia</taxon>
        <taxon>Lophotrochozoa</taxon>
        <taxon>Annelida</taxon>
        <taxon>Clitellata</taxon>
        <taxon>Hirudinea</taxon>
        <taxon>Rhynchobdellida</taxon>
        <taxon>Glossiphoniidae</taxon>
        <taxon>Helobdella</taxon>
    </lineage>
</organism>
<dbReference type="FunFam" id="1.20.5.170:FF:000001">
    <property type="entry name" value="Tropomyosin alpha-1 chain isoform 1"/>
    <property type="match status" value="1"/>
</dbReference>
<evidence type="ECO:0000313" key="8">
    <source>
        <dbReference type="Proteomes" id="UP000015101"/>
    </source>
</evidence>
<dbReference type="HOGENOM" id="CLU_1385531_0_0_1"/>
<evidence type="ECO:0000256" key="5">
    <source>
        <dbReference type="SAM" id="Coils"/>
    </source>
</evidence>
<accession>T1EYU6</accession>
<dbReference type="eggNOG" id="KOG1003">
    <property type="taxonomic scope" value="Eukaryota"/>
</dbReference>
<dbReference type="CTD" id="20201746"/>
<feature type="coiled-coil region" evidence="5">
    <location>
        <begin position="85"/>
        <end position="147"/>
    </location>
</feature>
<keyword evidence="4 5" id="KW-0175">Coiled coil</keyword>
<dbReference type="GO" id="GO:0005884">
    <property type="term" value="C:actin filament"/>
    <property type="evidence" value="ECO:0000318"/>
    <property type="project" value="GO_Central"/>
</dbReference>
<evidence type="ECO:0000313" key="6">
    <source>
        <dbReference type="EMBL" id="ESO11896.1"/>
    </source>
</evidence>
<proteinExistence type="inferred from homology"/>
<evidence type="ECO:0000313" key="7">
    <source>
        <dbReference type="EnsemblMetazoa" id="HelroP166986"/>
    </source>
</evidence>
<evidence type="ECO:0000256" key="1">
    <source>
        <dbReference type="ARBA" id="ARBA00002987"/>
    </source>
</evidence>
<gene>
    <name evidence="7" type="primary">20201746</name>
    <name evidence="6" type="ORF">HELRODRAFT_166986</name>
</gene>
<dbReference type="GO" id="GO:0007015">
    <property type="term" value="P:actin filament organization"/>
    <property type="evidence" value="ECO:0000318"/>
    <property type="project" value="GO_Central"/>
</dbReference>
<dbReference type="KEGG" id="hro:HELRODRAFT_166986"/>
<dbReference type="Pfam" id="PF00261">
    <property type="entry name" value="Tropomyosin"/>
    <property type="match status" value="1"/>
</dbReference>
<dbReference type="InterPro" id="IPR000533">
    <property type="entry name" value="Tropomyosin"/>
</dbReference>
<evidence type="ECO:0000256" key="4">
    <source>
        <dbReference type="ARBA" id="ARBA00023054"/>
    </source>
</evidence>
<dbReference type="EMBL" id="KB095812">
    <property type="protein sequence ID" value="ESO11896.1"/>
    <property type="molecule type" value="Genomic_DNA"/>
</dbReference>
<dbReference type="Proteomes" id="UP000015101">
    <property type="component" value="Unassembled WGS sequence"/>
</dbReference>
<dbReference type="EnsemblMetazoa" id="HelroT166986">
    <property type="protein sequence ID" value="HelroP166986"/>
    <property type="gene ID" value="HelroG166986"/>
</dbReference>
<dbReference type="EMBL" id="AMQM01002618">
    <property type="status" value="NOT_ANNOTATED_CDS"/>
    <property type="molecule type" value="Genomic_DNA"/>
</dbReference>
<sequence>MKCLEADYEMLSSKLAETTHKFEETVKSADESEKQRRILDHKKDIEDERLATLEKFIRETSDAAVESEKKCDEIIKKLAVTDSDSELAHQRYDIAEKKSKELQAEIKSIASKLKAMQSKLENADELEDKYERTIDDLRARLRNIANTNSAYAGDLLKKKIHFCRIFHIVVFYLSFQIRVSELEYFKGPEYPTLENVY</sequence>
<dbReference type="PRINTS" id="PR00194">
    <property type="entry name" value="TROPOMYOSIN"/>
</dbReference>
<evidence type="ECO:0000256" key="2">
    <source>
        <dbReference type="ARBA" id="ARBA00009036"/>
    </source>
</evidence>
<keyword evidence="8" id="KW-1185">Reference proteome</keyword>
<dbReference type="SUPFAM" id="SSF57997">
    <property type="entry name" value="Tropomyosin"/>
    <property type="match status" value="1"/>
</dbReference>
<keyword evidence="3" id="KW-0677">Repeat</keyword>
<dbReference type="STRING" id="6412.T1EYU6"/>
<dbReference type="AlphaFoldDB" id="T1EYU6"/>
<reference evidence="6 8" key="2">
    <citation type="journal article" date="2013" name="Nature">
        <title>Insights into bilaterian evolution from three spiralian genomes.</title>
        <authorList>
            <person name="Simakov O."/>
            <person name="Marletaz F."/>
            <person name="Cho S.J."/>
            <person name="Edsinger-Gonzales E."/>
            <person name="Havlak P."/>
            <person name="Hellsten U."/>
            <person name="Kuo D.H."/>
            <person name="Larsson T."/>
            <person name="Lv J."/>
            <person name="Arendt D."/>
            <person name="Savage R."/>
            <person name="Osoegawa K."/>
            <person name="de Jong P."/>
            <person name="Grimwood J."/>
            <person name="Chapman J.A."/>
            <person name="Shapiro H."/>
            <person name="Aerts A."/>
            <person name="Otillar R.P."/>
            <person name="Terry A.Y."/>
            <person name="Boore J.L."/>
            <person name="Grigoriev I.V."/>
            <person name="Lindberg D.R."/>
            <person name="Seaver E.C."/>
            <person name="Weisblat D.A."/>
            <person name="Putnam N.H."/>
            <person name="Rokhsar D.S."/>
        </authorList>
    </citation>
    <scope>NUCLEOTIDE SEQUENCE</scope>
</reference>
<dbReference type="GO" id="GO:0051015">
    <property type="term" value="F:actin filament binding"/>
    <property type="evidence" value="ECO:0000318"/>
    <property type="project" value="GO_Central"/>
</dbReference>
<dbReference type="GO" id="GO:0006936">
    <property type="term" value="P:muscle contraction"/>
    <property type="evidence" value="ECO:0000318"/>
    <property type="project" value="GO_Central"/>
</dbReference>
<dbReference type="FunCoup" id="T1EYU6">
    <property type="interactions" value="6"/>
</dbReference>
<dbReference type="InParanoid" id="T1EYU6"/>
<reference evidence="7" key="3">
    <citation type="submission" date="2015-06" db="UniProtKB">
        <authorList>
            <consortium name="EnsemblMetazoa"/>
        </authorList>
    </citation>
    <scope>IDENTIFICATION</scope>
</reference>
<dbReference type="OrthoDB" id="128924at2759"/>